<evidence type="ECO:0000313" key="2">
    <source>
        <dbReference type="EMBL" id="KAJ1167415.1"/>
    </source>
</evidence>
<dbReference type="AlphaFoldDB" id="A0AAV7STV2"/>
<name>A0AAV7STV2_PLEWA</name>
<gene>
    <name evidence="2" type="ORF">NDU88_007807</name>
</gene>
<feature type="region of interest" description="Disordered" evidence="1">
    <location>
        <begin position="22"/>
        <end position="53"/>
    </location>
</feature>
<evidence type="ECO:0000256" key="1">
    <source>
        <dbReference type="SAM" id="MobiDB-lite"/>
    </source>
</evidence>
<reference evidence="2" key="1">
    <citation type="journal article" date="2022" name="bioRxiv">
        <title>Sequencing and chromosome-scale assembly of the giantPleurodeles waltlgenome.</title>
        <authorList>
            <person name="Brown T."/>
            <person name="Elewa A."/>
            <person name="Iarovenko S."/>
            <person name="Subramanian E."/>
            <person name="Araus A.J."/>
            <person name="Petzold A."/>
            <person name="Susuki M."/>
            <person name="Suzuki K.-i.T."/>
            <person name="Hayashi T."/>
            <person name="Toyoda A."/>
            <person name="Oliveira C."/>
            <person name="Osipova E."/>
            <person name="Leigh N.D."/>
            <person name="Simon A."/>
            <person name="Yun M.H."/>
        </authorList>
    </citation>
    <scope>NUCLEOTIDE SEQUENCE</scope>
    <source>
        <strain evidence="2">20211129_DDA</strain>
        <tissue evidence="2">Liver</tissue>
    </source>
</reference>
<keyword evidence="3" id="KW-1185">Reference proteome</keyword>
<comment type="caution">
    <text evidence="2">The sequence shown here is derived from an EMBL/GenBank/DDBJ whole genome shotgun (WGS) entry which is preliminary data.</text>
</comment>
<protein>
    <submittedName>
        <fullName evidence="2">Uncharacterized protein</fullName>
    </submittedName>
</protein>
<dbReference type="Proteomes" id="UP001066276">
    <property type="component" value="Chromosome 4_2"/>
</dbReference>
<feature type="compositionally biased region" description="Basic and acidic residues" evidence="1">
    <location>
        <begin position="80"/>
        <end position="101"/>
    </location>
</feature>
<accession>A0AAV7STV2</accession>
<sequence length="260" mass="29712">MENRPLPRPVHSHTSIHLCYRAPRRTHQTRQGPQRSDSARKQRQGRSKALPLYGRRLSILHRRALHKRTGEDLYRVWESVRSKDKQRQDRNPTPRPLDYHQRPTATPHQAGLPEDPWSLVRQRRRGGEIMGRKTGEDEAEAGILEPPKADDRKEVFCSAERDPTSAPVRRTSVASAASNSHGHHKNDLLLHLELQDRVKREVMFKTHDKGGKGVPDIATILRETFVCHCVRNTLRSEDESHVGFLMARGDALDGQSSGLR</sequence>
<feature type="region of interest" description="Disordered" evidence="1">
    <location>
        <begin position="80"/>
        <end position="114"/>
    </location>
</feature>
<evidence type="ECO:0000313" key="3">
    <source>
        <dbReference type="Proteomes" id="UP001066276"/>
    </source>
</evidence>
<organism evidence="2 3">
    <name type="scientific">Pleurodeles waltl</name>
    <name type="common">Iberian ribbed newt</name>
    <dbReference type="NCBI Taxonomy" id="8319"/>
    <lineage>
        <taxon>Eukaryota</taxon>
        <taxon>Metazoa</taxon>
        <taxon>Chordata</taxon>
        <taxon>Craniata</taxon>
        <taxon>Vertebrata</taxon>
        <taxon>Euteleostomi</taxon>
        <taxon>Amphibia</taxon>
        <taxon>Batrachia</taxon>
        <taxon>Caudata</taxon>
        <taxon>Salamandroidea</taxon>
        <taxon>Salamandridae</taxon>
        <taxon>Pleurodelinae</taxon>
        <taxon>Pleurodeles</taxon>
    </lineage>
</organism>
<dbReference type="EMBL" id="JANPWB010000008">
    <property type="protein sequence ID" value="KAJ1167415.1"/>
    <property type="molecule type" value="Genomic_DNA"/>
</dbReference>
<proteinExistence type="predicted"/>